<protein>
    <recommendedName>
        <fullName evidence="1">MEKHLA domain-containing protein</fullName>
    </recommendedName>
</protein>
<name>A0A6J4KFV6_9CYAN</name>
<sequence>MNDNTYPWKQSEVIRHSQLLCHSFQHWTGDSLIDPNDNPVILSEKLFFAPFVVVSHGMESDPIFNYANQLALKLWQMNWEDFTRLPSRYSAEPIEQSEREAMLKKSLEQGLISNYRGLCTTSQGDRFFIEDGIIWTMLDEQNQCGQAAMFMHWTPIIDP</sequence>
<dbReference type="Pfam" id="PF08670">
    <property type="entry name" value="MEKHLA"/>
    <property type="match status" value="1"/>
</dbReference>
<dbReference type="InterPro" id="IPR013978">
    <property type="entry name" value="MEKHLA"/>
</dbReference>
<evidence type="ECO:0000313" key="2">
    <source>
        <dbReference type="EMBL" id="CAA9302710.1"/>
    </source>
</evidence>
<feature type="domain" description="MEKHLA" evidence="1">
    <location>
        <begin position="15"/>
        <end position="154"/>
    </location>
</feature>
<dbReference type="AlphaFoldDB" id="A0A6J4KFV6"/>
<dbReference type="EMBL" id="CADCTM010000900">
    <property type="protein sequence ID" value="CAA9302710.1"/>
    <property type="molecule type" value="Genomic_DNA"/>
</dbReference>
<reference evidence="2" key="1">
    <citation type="submission" date="2020-02" db="EMBL/GenBank/DDBJ databases">
        <authorList>
            <person name="Meier V. D."/>
        </authorList>
    </citation>
    <scope>NUCLEOTIDE SEQUENCE</scope>
    <source>
        <strain evidence="2">AVDCRST_MAG92</strain>
    </source>
</reference>
<proteinExistence type="predicted"/>
<gene>
    <name evidence="2" type="ORF">AVDCRST_MAG92-5246</name>
</gene>
<accession>A0A6J4KFV6</accession>
<evidence type="ECO:0000259" key="1">
    <source>
        <dbReference type="Pfam" id="PF08670"/>
    </source>
</evidence>
<organism evidence="2">
    <name type="scientific">uncultured Coleofasciculus sp</name>
    <dbReference type="NCBI Taxonomy" id="1267456"/>
    <lineage>
        <taxon>Bacteria</taxon>
        <taxon>Bacillati</taxon>
        <taxon>Cyanobacteriota</taxon>
        <taxon>Cyanophyceae</taxon>
        <taxon>Coleofasciculales</taxon>
        <taxon>Coleofasciculaceae</taxon>
        <taxon>Coleofasciculus</taxon>
        <taxon>environmental samples</taxon>
    </lineage>
</organism>